<dbReference type="InterPro" id="IPR006094">
    <property type="entry name" value="Oxid_FAD_bind_N"/>
</dbReference>
<name>A0A3M7MFY8_9PLEO</name>
<proteinExistence type="inferred from homology"/>
<dbReference type="OrthoDB" id="2151789at2759"/>
<dbReference type="EMBL" id="KE747840">
    <property type="protein sequence ID" value="RMZ73358.1"/>
    <property type="molecule type" value="Genomic_DNA"/>
</dbReference>
<dbReference type="InterPro" id="IPR016169">
    <property type="entry name" value="FAD-bd_PCMH_sub2"/>
</dbReference>
<evidence type="ECO:0000313" key="6">
    <source>
        <dbReference type="EMBL" id="RMZ73358.1"/>
    </source>
</evidence>
<dbReference type="Pfam" id="PF01565">
    <property type="entry name" value="FAD_binding_4"/>
    <property type="match status" value="1"/>
</dbReference>
<dbReference type="GO" id="GO:0071949">
    <property type="term" value="F:FAD binding"/>
    <property type="evidence" value="ECO:0007669"/>
    <property type="project" value="InterPro"/>
</dbReference>
<gene>
    <name evidence="6" type="ORF">GMOD_00007864</name>
</gene>
<organism evidence="6 7">
    <name type="scientific">Pyrenophora seminiperda CCB06</name>
    <dbReference type="NCBI Taxonomy" id="1302712"/>
    <lineage>
        <taxon>Eukaryota</taxon>
        <taxon>Fungi</taxon>
        <taxon>Dikarya</taxon>
        <taxon>Ascomycota</taxon>
        <taxon>Pezizomycotina</taxon>
        <taxon>Dothideomycetes</taxon>
        <taxon>Pleosporomycetidae</taxon>
        <taxon>Pleosporales</taxon>
        <taxon>Pleosporineae</taxon>
        <taxon>Pleosporaceae</taxon>
        <taxon>Pyrenophora</taxon>
    </lineage>
</organism>
<protein>
    <submittedName>
        <fullName evidence="6">FAD binding domain-containing</fullName>
    </submittedName>
</protein>
<keyword evidence="2" id="KW-0285">Flavoprotein</keyword>
<dbReference type="PROSITE" id="PS51387">
    <property type="entry name" value="FAD_PCMH"/>
    <property type="match status" value="1"/>
</dbReference>
<keyword evidence="3" id="KW-0274">FAD</keyword>
<dbReference type="AlphaFoldDB" id="A0A3M7MFY8"/>
<dbReference type="Proteomes" id="UP000265663">
    <property type="component" value="Unassembled WGS sequence"/>
</dbReference>
<dbReference type="PANTHER" id="PTHR42973:SF34">
    <property type="entry name" value="FAD BINDING DOMAIN PROTEIN (AFU_ORTHOLOGUE AFUA_3G02770)"/>
    <property type="match status" value="1"/>
</dbReference>
<dbReference type="Gene3D" id="3.30.465.10">
    <property type="match status" value="1"/>
</dbReference>
<evidence type="ECO:0000256" key="1">
    <source>
        <dbReference type="ARBA" id="ARBA00005466"/>
    </source>
</evidence>
<feature type="domain" description="FAD-binding PCMH-type" evidence="5">
    <location>
        <begin position="189"/>
        <end position="360"/>
    </location>
</feature>
<evidence type="ECO:0000259" key="5">
    <source>
        <dbReference type="PROSITE" id="PS51387"/>
    </source>
</evidence>
<evidence type="ECO:0000256" key="2">
    <source>
        <dbReference type="ARBA" id="ARBA00022630"/>
    </source>
</evidence>
<dbReference type="InterPro" id="IPR016166">
    <property type="entry name" value="FAD-bd_PCMH"/>
</dbReference>
<accession>A0A3M7MFY8</accession>
<comment type="similarity">
    <text evidence="1">Belongs to the oxygen-dependent FAD-linked oxidoreductase family.</text>
</comment>
<dbReference type="GO" id="GO:0016491">
    <property type="term" value="F:oxidoreductase activity"/>
    <property type="evidence" value="ECO:0007669"/>
    <property type="project" value="UniProtKB-KW"/>
</dbReference>
<sequence length="629" mass="69315">MPANAGNGFGTYRNIRGQRGDGGIADVTSLPRKLGAWRWDRYTTAAYGVLRLQITPQSVAIAVCNLHLKISPNSDPVTDWGSLLSVVLLAISWSNKMWAWTIVYAVLLSTGILAEDIFETSDFNVADTLLKNGVDISTIPELANRSADDPTCFCSCKPLQRIFGDDKVESRGSLAYSAIINSFWSHQQQDPNPSCIFRPEEARDVSTLVLLSRLMQCPFSVKSGGHAAFAGASSADGGITVVFERMKQITFSEDKKIATIEPGNVWHDVYSTLEKENLAVIGGRVGDIGVGGLVTGGGISWFANLQGWACDNVASYEVVTASGRIVDVTPTEFPDLYWALRGGGNNFGIVTKFHLNTFAHGLMLGGTRMLLEPSFPATIDAFVNIGMKAADDPKAQHYMAAVLVPSSNTKILAVELEYADPVPDPPIFEEYRNISAASDTMHINTLAYFTEKLMEVNPTDFRESYWTASCKLDKGMVQYIMDVWFEEFDKLLNVSDILPSCVFQIITVPQMEQMAKNGGNALGLDPSDGPLILINLATRWSNPKDDVLMHKAHANVIRKMQEEAELRGLGSKYLYMNYASEFQDVIASYGYENVAKLRHIALKYDPTEVFQKLQPGYFKLHGPPNPNWP</sequence>
<keyword evidence="7" id="KW-1185">Reference proteome</keyword>
<evidence type="ECO:0000256" key="3">
    <source>
        <dbReference type="ARBA" id="ARBA00022827"/>
    </source>
</evidence>
<dbReference type="PANTHER" id="PTHR42973">
    <property type="entry name" value="BINDING OXIDOREDUCTASE, PUTATIVE (AFU_ORTHOLOGUE AFUA_1G17690)-RELATED"/>
    <property type="match status" value="1"/>
</dbReference>
<dbReference type="InterPro" id="IPR050416">
    <property type="entry name" value="FAD-linked_Oxidoreductase"/>
</dbReference>
<keyword evidence="4" id="KW-0560">Oxidoreductase</keyword>
<evidence type="ECO:0000313" key="7">
    <source>
        <dbReference type="Proteomes" id="UP000265663"/>
    </source>
</evidence>
<dbReference type="SUPFAM" id="SSF56176">
    <property type="entry name" value="FAD-binding/transporter-associated domain-like"/>
    <property type="match status" value="1"/>
</dbReference>
<dbReference type="InterPro" id="IPR036318">
    <property type="entry name" value="FAD-bd_PCMH-like_sf"/>
</dbReference>
<reference evidence="6 7" key="1">
    <citation type="journal article" date="2014" name="PLoS ONE">
        <title>De novo Genome Assembly of the Fungal Plant Pathogen Pyrenophora semeniperda.</title>
        <authorList>
            <person name="Soliai M.M."/>
            <person name="Meyer S.E."/>
            <person name="Udall J.A."/>
            <person name="Elzinga D.E."/>
            <person name="Hermansen R.A."/>
            <person name="Bodily P.M."/>
            <person name="Hart A.A."/>
            <person name="Coleman C.E."/>
        </authorList>
    </citation>
    <scope>NUCLEOTIDE SEQUENCE [LARGE SCALE GENOMIC DNA]</scope>
    <source>
        <strain evidence="6 7">CCB06</strain>
        <tissue evidence="6">Mycelium</tissue>
    </source>
</reference>
<evidence type="ECO:0000256" key="4">
    <source>
        <dbReference type="ARBA" id="ARBA00023002"/>
    </source>
</evidence>